<dbReference type="GO" id="GO:0002100">
    <property type="term" value="P:tRNA wobble adenosine to inosine editing"/>
    <property type="evidence" value="ECO:0007669"/>
    <property type="project" value="UniProtKB-UniRule"/>
</dbReference>
<name>E6MGA2_9FIRM</name>
<keyword evidence="5 7" id="KW-0862">Zinc</keyword>
<proteinExistence type="inferred from homology"/>
<evidence type="ECO:0000256" key="5">
    <source>
        <dbReference type="ARBA" id="ARBA00022833"/>
    </source>
</evidence>
<dbReference type="InterPro" id="IPR016193">
    <property type="entry name" value="Cytidine_deaminase-like"/>
</dbReference>
<reference evidence="9 10" key="1">
    <citation type="submission" date="2010-12" db="EMBL/GenBank/DDBJ databases">
        <authorList>
            <person name="Muzny D."/>
            <person name="Qin X."/>
            <person name="Deng J."/>
            <person name="Jiang H."/>
            <person name="Liu Y."/>
            <person name="Qu J."/>
            <person name="Song X.-Z."/>
            <person name="Zhang L."/>
            <person name="Thornton R."/>
            <person name="Coyle M."/>
            <person name="Francisco L."/>
            <person name="Jackson L."/>
            <person name="Javaid M."/>
            <person name="Korchina V."/>
            <person name="Kovar C."/>
            <person name="Mata R."/>
            <person name="Mathew T."/>
            <person name="Ngo R."/>
            <person name="Nguyen L."/>
            <person name="Nguyen N."/>
            <person name="Okwuonu G."/>
            <person name="Ongeri F."/>
            <person name="Pham C."/>
            <person name="Simmons D."/>
            <person name="Wilczek-Boney K."/>
            <person name="Hale W."/>
            <person name="Jakkamsetti A."/>
            <person name="Pham P."/>
            <person name="Ruth R."/>
            <person name="San Lucas F."/>
            <person name="Warren J."/>
            <person name="Zhang J."/>
            <person name="Zhao Z."/>
            <person name="Zhou C."/>
            <person name="Zhu D."/>
            <person name="Lee S."/>
            <person name="Bess C."/>
            <person name="Blankenburg K."/>
            <person name="Forbes L."/>
            <person name="Fu Q."/>
            <person name="Gubbala S."/>
            <person name="Hirani K."/>
            <person name="Jayaseelan J.C."/>
            <person name="Lara F."/>
            <person name="Munidasa M."/>
            <person name="Palculict T."/>
            <person name="Patil S."/>
            <person name="Pu L.-L."/>
            <person name="Saada N."/>
            <person name="Tang L."/>
            <person name="Weissenberger G."/>
            <person name="Zhu Y."/>
            <person name="Hemphill L."/>
            <person name="Shang Y."/>
            <person name="Youmans B."/>
            <person name="Ayvaz T."/>
            <person name="Ross M."/>
            <person name="Santibanez J."/>
            <person name="Aqrawi P."/>
            <person name="Gross S."/>
            <person name="Joshi V."/>
            <person name="Fowler G."/>
            <person name="Nazareth L."/>
            <person name="Reid J."/>
            <person name="Worley K."/>
            <person name="Petrosino J."/>
            <person name="Highlander S."/>
            <person name="Gibbs R."/>
        </authorList>
    </citation>
    <scope>NUCLEOTIDE SEQUENCE [LARGE SCALE GENOMIC DNA]</scope>
    <source>
        <strain evidence="9 10">ATCC 23263</strain>
    </source>
</reference>
<dbReference type="InterPro" id="IPR016192">
    <property type="entry name" value="APOBEC/CMP_deaminase_Zn-bd"/>
</dbReference>
<protein>
    <recommendedName>
        <fullName evidence="7">tRNA-specific adenosine deaminase</fullName>
        <ecNumber evidence="7">3.5.4.33</ecNumber>
    </recommendedName>
</protein>
<keyword evidence="4 7" id="KW-0378">Hydrolase</keyword>
<dbReference type="AlphaFoldDB" id="E6MGA2"/>
<dbReference type="InterPro" id="IPR002125">
    <property type="entry name" value="CMP_dCMP_dom"/>
</dbReference>
<sequence length="164" mass="18272">MDVKRETFLKARQLTMQDWMRLALDEGRQALAAGEFPVGAVVVCGGQVVAADHNRKETLQDPTAHAELLVIRAAAQRLGRWRLDDCTLYVTAEPCPMCMGAVIQARLAKLVYGAAEKRFGAVETTADLGRHPMLANAMEIYAGICENDCIELMKQCFYNRNQRK</sequence>
<dbReference type="STRING" id="887929.HMP0721_1035"/>
<comment type="caution">
    <text evidence="9">The sequence shown here is derived from an EMBL/GenBank/DDBJ whole genome shotgun (WGS) entry which is preliminary data.</text>
</comment>
<feature type="binding site" evidence="7">
    <location>
        <position position="65"/>
    </location>
    <ligand>
        <name>Zn(2+)</name>
        <dbReference type="ChEBI" id="CHEBI:29105"/>
        <note>catalytic</note>
    </ligand>
</feature>
<dbReference type="InterPro" id="IPR058535">
    <property type="entry name" value="MafB19-deam"/>
</dbReference>
<dbReference type="EMBL" id="AEQN01000016">
    <property type="protein sequence ID" value="EFV01642.1"/>
    <property type="molecule type" value="Genomic_DNA"/>
</dbReference>
<dbReference type="EC" id="3.5.4.33" evidence="7"/>
<evidence type="ECO:0000256" key="7">
    <source>
        <dbReference type="HAMAP-Rule" id="MF_00972"/>
    </source>
</evidence>
<evidence type="ECO:0000313" key="10">
    <source>
        <dbReference type="Proteomes" id="UP000004754"/>
    </source>
</evidence>
<evidence type="ECO:0000256" key="6">
    <source>
        <dbReference type="ARBA" id="ARBA00048045"/>
    </source>
</evidence>
<dbReference type="SUPFAM" id="SSF53927">
    <property type="entry name" value="Cytidine deaminase-like"/>
    <property type="match status" value="1"/>
</dbReference>
<feature type="binding site" evidence="7">
    <location>
        <position position="98"/>
    </location>
    <ligand>
        <name>Zn(2+)</name>
        <dbReference type="ChEBI" id="CHEBI:29105"/>
        <note>catalytic</note>
    </ligand>
</feature>
<evidence type="ECO:0000256" key="4">
    <source>
        <dbReference type="ARBA" id="ARBA00022801"/>
    </source>
</evidence>
<comment type="cofactor">
    <cofactor evidence="7">
        <name>Zn(2+)</name>
        <dbReference type="ChEBI" id="CHEBI:29105"/>
    </cofactor>
    <text evidence="7">Binds 1 zinc ion per subunit.</text>
</comment>
<dbReference type="eggNOG" id="COG0590">
    <property type="taxonomic scope" value="Bacteria"/>
</dbReference>
<feature type="binding site" evidence="7">
    <location>
        <position position="95"/>
    </location>
    <ligand>
        <name>Zn(2+)</name>
        <dbReference type="ChEBI" id="CHEBI:29105"/>
        <note>catalytic</note>
    </ligand>
</feature>
<feature type="domain" description="CMP/dCMP-type deaminase" evidence="8">
    <location>
        <begin position="14"/>
        <end position="123"/>
    </location>
</feature>
<feature type="active site" description="Proton donor" evidence="7">
    <location>
        <position position="67"/>
    </location>
</feature>
<comment type="subunit">
    <text evidence="7">Homodimer.</text>
</comment>
<dbReference type="HOGENOM" id="CLU_025810_3_2_9"/>
<comment type="similarity">
    <text evidence="1">Belongs to the cytidine and deoxycytidylate deaminase family. ADAT2 subfamily.</text>
</comment>
<dbReference type="GO" id="GO:0052717">
    <property type="term" value="F:tRNA-specific adenosine-34 deaminase activity"/>
    <property type="evidence" value="ECO:0007669"/>
    <property type="project" value="UniProtKB-UniRule"/>
</dbReference>
<gene>
    <name evidence="7" type="primary">tadA</name>
    <name evidence="9" type="ORF">HMP0721_1035</name>
</gene>
<evidence type="ECO:0000256" key="3">
    <source>
        <dbReference type="ARBA" id="ARBA00022723"/>
    </source>
</evidence>
<keyword evidence="2 7" id="KW-0819">tRNA processing</keyword>
<dbReference type="PROSITE" id="PS51747">
    <property type="entry name" value="CYT_DCMP_DEAMINASES_2"/>
    <property type="match status" value="1"/>
</dbReference>
<dbReference type="GO" id="GO:0008270">
    <property type="term" value="F:zinc ion binding"/>
    <property type="evidence" value="ECO:0007669"/>
    <property type="project" value="UniProtKB-UniRule"/>
</dbReference>
<keyword evidence="3 7" id="KW-0479">Metal-binding</keyword>
<evidence type="ECO:0000256" key="2">
    <source>
        <dbReference type="ARBA" id="ARBA00022694"/>
    </source>
</evidence>
<dbReference type="CDD" id="cd01285">
    <property type="entry name" value="nucleoside_deaminase"/>
    <property type="match status" value="1"/>
</dbReference>
<dbReference type="HAMAP" id="MF_00972">
    <property type="entry name" value="tRNA_aden_deaminase"/>
    <property type="match status" value="1"/>
</dbReference>
<organism evidence="9 10">
    <name type="scientific">Pseudoramibacter alactolyticus ATCC 23263</name>
    <dbReference type="NCBI Taxonomy" id="887929"/>
    <lineage>
        <taxon>Bacteria</taxon>
        <taxon>Bacillati</taxon>
        <taxon>Bacillota</taxon>
        <taxon>Clostridia</taxon>
        <taxon>Eubacteriales</taxon>
        <taxon>Eubacteriaceae</taxon>
        <taxon>Pseudoramibacter</taxon>
    </lineage>
</organism>
<keyword evidence="10" id="KW-1185">Reference proteome</keyword>
<dbReference type="PANTHER" id="PTHR11079:SF179">
    <property type="entry name" value="TRNA(ADENINE(34)) DEAMINASE, CHLOROPLASTIC"/>
    <property type="match status" value="1"/>
</dbReference>
<dbReference type="PANTHER" id="PTHR11079">
    <property type="entry name" value="CYTOSINE DEAMINASE FAMILY MEMBER"/>
    <property type="match status" value="1"/>
</dbReference>
<dbReference type="RefSeq" id="WP_006598459.1">
    <property type="nucleotide sequence ID" value="NZ_GL622359.1"/>
</dbReference>
<dbReference type="Pfam" id="PF14437">
    <property type="entry name" value="MafB19-deam"/>
    <property type="match status" value="1"/>
</dbReference>
<evidence type="ECO:0000256" key="1">
    <source>
        <dbReference type="ARBA" id="ARBA00010669"/>
    </source>
</evidence>
<dbReference type="PROSITE" id="PS00903">
    <property type="entry name" value="CYT_DCMP_DEAMINASES_1"/>
    <property type="match status" value="1"/>
</dbReference>
<dbReference type="Gene3D" id="3.40.140.10">
    <property type="entry name" value="Cytidine Deaminase, domain 2"/>
    <property type="match status" value="1"/>
</dbReference>
<evidence type="ECO:0000313" key="9">
    <source>
        <dbReference type="EMBL" id="EFV01642.1"/>
    </source>
</evidence>
<dbReference type="OrthoDB" id="9802676at2"/>
<dbReference type="Proteomes" id="UP000004754">
    <property type="component" value="Unassembled WGS sequence"/>
</dbReference>
<comment type="function">
    <text evidence="7">Catalyzes the deamination of adenosine to inosine at the wobble position 34 of tRNA(Arg2).</text>
</comment>
<evidence type="ECO:0000259" key="8">
    <source>
        <dbReference type="PROSITE" id="PS51747"/>
    </source>
</evidence>
<accession>E6MGA2</accession>
<comment type="catalytic activity">
    <reaction evidence="6 7">
        <text>adenosine(34) in tRNA + H2O + H(+) = inosine(34) in tRNA + NH4(+)</text>
        <dbReference type="Rhea" id="RHEA:43168"/>
        <dbReference type="Rhea" id="RHEA-COMP:10373"/>
        <dbReference type="Rhea" id="RHEA-COMP:10374"/>
        <dbReference type="ChEBI" id="CHEBI:15377"/>
        <dbReference type="ChEBI" id="CHEBI:15378"/>
        <dbReference type="ChEBI" id="CHEBI:28938"/>
        <dbReference type="ChEBI" id="CHEBI:74411"/>
        <dbReference type="ChEBI" id="CHEBI:82852"/>
        <dbReference type="EC" id="3.5.4.33"/>
    </reaction>
</comment>
<dbReference type="InterPro" id="IPR028883">
    <property type="entry name" value="tRNA_aden_deaminase"/>
</dbReference>